<keyword evidence="2" id="KW-0547">Nucleotide-binding</keyword>
<keyword evidence="8" id="KW-1185">Reference proteome</keyword>
<dbReference type="GO" id="GO:0042626">
    <property type="term" value="F:ATPase-coupled transmembrane transporter activity"/>
    <property type="evidence" value="ECO:0007669"/>
    <property type="project" value="TreeGrafter"/>
</dbReference>
<dbReference type="Proteomes" id="UP001157418">
    <property type="component" value="Unassembled WGS sequence"/>
</dbReference>
<gene>
    <name evidence="7" type="ORF">LVIROSA_LOCUS38854</name>
</gene>
<dbReference type="Gene3D" id="1.20.1560.10">
    <property type="entry name" value="ABC transporter type 1, transmembrane domain"/>
    <property type="match status" value="1"/>
</dbReference>
<accession>A0AAU9PT92</accession>
<proteinExistence type="predicted"/>
<dbReference type="GO" id="GO:0005524">
    <property type="term" value="F:ATP binding"/>
    <property type="evidence" value="ECO:0007669"/>
    <property type="project" value="UniProtKB-KW"/>
</dbReference>
<name>A0AAU9PT92_9ASTR</name>
<dbReference type="EMBL" id="CAKMRJ010005745">
    <property type="protein sequence ID" value="CAH1453622.1"/>
    <property type="molecule type" value="Genomic_DNA"/>
</dbReference>
<evidence type="ECO:0000256" key="6">
    <source>
        <dbReference type="SAM" id="Phobius"/>
    </source>
</evidence>
<evidence type="ECO:0000256" key="2">
    <source>
        <dbReference type="ARBA" id="ARBA00022741"/>
    </source>
</evidence>
<dbReference type="InterPro" id="IPR050173">
    <property type="entry name" value="ABC_transporter_C-like"/>
</dbReference>
<dbReference type="PANTHER" id="PTHR24223">
    <property type="entry name" value="ATP-BINDING CASSETTE SUB-FAMILY C"/>
    <property type="match status" value="1"/>
</dbReference>
<keyword evidence="1 6" id="KW-0812">Transmembrane</keyword>
<evidence type="ECO:0000256" key="4">
    <source>
        <dbReference type="ARBA" id="ARBA00022989"/>
    </source>
</evidence>
<feature type="transmembrane region" description="Helical" evidence="6">
    <location>
        <begin position="12"/>
        <end position="36"/>
    </location>
</feature>
<evidence type="ECO:0000313" key="8">
    <source>
        <dbReference type="Proteomes" id="UP001157418"/>
    </source>
</evidence>
<protein>
    <submittedName>
        <fullName evidence="7">Uncharacterized protein</fullName>
    </submittedName>
</protein>
<evidence type="ECO:0000256" key="5">
    <source>
        <dbReference type="ARBA" id="ARBA00023136"/>
    </source>
</evidence>
<evidence type="ECO:0000256" key="1">
    <source>
        <dbReference type="ARBA" id="ARBA00022692"/>
    </source>
</evidence>
<evidence type="ECO:0000313" key="7">
    <source>
        <dbReference type="EMBL" id="CAH1453622.1"/>
    </source>
</evidence>
<dbReference type="AlphaFoldDB" id="A0AAU9PT92"/>
<keyword evidence="3" id="KW-0067">ATP-binding</keyword>
<comment type="caution">
    <text evidence="7">The sequence shown here is derived from an EMBL/GenBank/DDBJ whole genome shotgun (WGS) entry which is preliminary data.</text>
</comment>
<dbReference type="GO" id="GO:0016020">
    <property type="term" value="C:membrane"/>
    <property type="evidence" value="ECO:0007669"/>
    <property type="project" value="InterPro"/>
</dbReference>
<dbReference type="InterPro" id="IPR036640">
    <property type="entry name" value="ABC1_TM_sf"/>
</dbReference>
<dbReference type="SUPFAM" id="SSF90123">
    <property type="entry name" value="ABC transporter transmembrane region"/>
    <property type="match status" value="1"/>
</dbReference>
<sequence length="166" mass="18561">MVICGYDAKRGFHAYVLVVSPAIVAVVTFWTCYLLGIELNASNVFTFLATIRIIQEPIQAISDVAAVFIEGRVALTRVVEFLQAPELQKDGKNHGNMEDRAVVINCESISWNDDSSKPTLTDVKLEVLTGKKWLSAVKSALVNRLLSPPFLERFEYKRHSTTLLTF</sequence>
<keyword evidence="4 6" id="KW-1133">Transmembrane helix</keyword>
<dbReference type="PANTHER" id="PTHR24223:SF263">
    <property type="entry name" value="ABC-TYPE XENOBIOTIC TRANSPORTER"/>
    <property type="match status" value="1"/>
</dbReference>
<reference evidence="7 8" key="1">
    <citation type="submission" date="2022-01" db="EMBL/GenBank/DDBJ databases">
        <authorList>
            <person name="Xiong W."/>
            <person name="Schranz E."/>
        </authorList>
    </citation>
    <scope>NUCLEOTIDE SEQUENCE [LARGE SCALE GENOMIC DNA]</scope>
</reference>
<evidence type="ECO:0000256" key="3">
    <source>
        <dbReference type="ARBA" id="ARBA00022840"/>
    </source>
</evidence>
<organism evidence="7 8">
    <name type="scientific">Lactuca virosa</name>
    <dbReference type="NCBI Taxonomy" id="75947"/>
    <lineage>
        <taxon>Eukaryota</taxon>
        <taxon>Viridiplantae</taxon>
        <taxon>Streptophyta</taxon>
        <taxon>Embryophyta</taxon>
        <taxon>Tracheophyta</taxon>
        <taxon>Spermatophyta</taxon>
        <taxon>Magnoliopsida</taxon>
        <taxon>eudicotyledons</taxon>
        <taxon>Gunneridae</taxon>
        <taxon>Pentapetalae</taxon>
        <taxon>asterids</taxon>
        <taxon>campanulids</taxon>
        <taxon>Asterales</taxon>
        <taxon>Asteraceae</taxon>
        <taxon>Cichorioideae</taxon>
        <taxon>Cichorieae</taxon>
        <taxon>Lactucinae</taxon>
        <taxon>Lactuca</taxon>
    </lineage>
</organism>
<keyword evidence="5 6" id="KW-0472">Membrane</keyword>